<dbReference type="PANTHER" id="PTHR44196:SF2">
    <property type="entry name" value="SHORT-CHAIN DEHYDROGENASE-RELATED"/>
    <property type="match status" value="1"/>
</dbReference>
<dbReference type="RefSeq" id="WP_181756387.1">
    <property type="nucleotide sequence ID" value="NZ_JACEOG010000002.1"/>
</dbReference>
<sequence>MTRTALITGATAGIGNAFARQLARRGTHLVLVARDTVRLEQVAAELTDAHQVEVEVITADLATLQGMDRVADRLSESGRPIDLLVNNAGASLAGWFGSTAIADEDRQLDLLVRAPMHLMDAAIKSMSGRGRGGIINVASVAAFTPRGAYSAHKAWLVNISQWANWHYADVGITVQALCPGFTRTEFHQRMGAEISNVPRWMWLKADAVVKDSLRDLERGKAISVPSLRYKVLMAVARYAPATVVAKIAQRGR</sequence>
<dbReference type="InterPro" id="IPR002347">
    <property type="entry name" value="SDR_fam"/>
</dbReference>
<dbReference type="EMBL" id="JACEOG010000002">
    <property type="protein sequence ID" value="MBA4609525.1"/>
    <property type="molecule type" value="Genomic_DNA"/>
</dbReference>
<dbReference type="PIRSF" id="PIRSF000126">
    <property type="entry name" value="11-beta-HSD1"/>
    <property type="match status" value="1"/>
</dbReference>
<dbReference type="SUPFAM" id="SSF51735">
    <property type="entry name" value="NAD(P)-binding Rossmann-fold domains"/>
    <property type="match status" value="1"/>
</dbReference>
<keyword evidence="2" id="KW-0560">Oxidoreductase</keyword>
<dbReference type="GO" id="GO:0016020">
    <property type="term" value="C:membrane"/>
    <property type="evidence" value="ECO:0007669"/>
    <property type="project" value="TreeGrafter"/>
</dbReference>
<comment type="caution">
    <text evidence="4">The sequence shown here is derived from an EMBL/GenBank/DDBJ whole genome shotgun (WGS) entry which is preliminary data.</text>
</comment>
<dbReference type="PRINTS" id="PR00080">
    <property type="entry name" value="SDRFAMILY"/>
</dbReference>
<reference evidence="4 5" key="1">
    <citation type="submission" date="2020-07" db="EMBL/GenBank/DDBJ databases">
        <title>Draft genome and description of Aeromicrobium phoceense strain Marseille-Q0843 isolated from healthy skin swab.</title>
        <authorList>
            <person name="Boxberger M."/>
            <person name="La Scola B."/>
        </authorList>
    </citation>
    <scope>NUCLEOTIDE SEQUENCE [LARGE SCALE GENOMIC DNA]</scope>
    <source>
        <strain evidence="4 5">Marseille-Q0843</strain>
    </source>
</reference>
<evidence type="ECO:0000256" key="3">
    <source>
        <dbReference type="RuleBase" id="RU000363"/>
    </source>
</evidence>
<name>A0A838XG68_9ACTN</name>
<gene>
    <name evidence="4" type="ORF">H1W00_13645</name>
</gene>
<evidence type="ECO:0000313" key="5">
    <source>
        <dbReference type="Proteomes" id="UP000550354"/>
    </source>
</evidence>
<dbReference type="PANTHER" id="PTHR44196">
    <property type="entry name" value="DEHYDROGENASE/REDUCTASE SDR FAMILY MEMBER 7B"/>
    <property type="match status" value="1"/>
</dbReference>
<dbReference type="AlphaFoldDB" id="A0A838XG68"/>
<dbReference type="Proteomes" id="UP000550354">
    <property type="component" value="Unassembled WGS sequence"/>
</dbReference>
<protein>
    <submittedName>
        <fullName evidence="4">SDR family NAD(P)-dependent oxidoreductase</fullName>
    </submittedName>
</protein>
<evidence type="ECO:0000313" key="4">
    <source>
        <dbReference type="EMBL" id="MBA4609525.1"/>
    </source>
</evidence>
<dbReference type="InterPro" id="IPR036291">
    <property type="entry name" value="NAD(P)-bd_dom_sf"/>
</dbReference>
<comment type="similarity">
    <text evidence="1 3">Belongs to the short-chain dehydrogenases/reductases (SDR) family.</text>
</comment>
<proteinExistence type="inferred from homology"/>
<organism evidence="4 5">
    <name type="scientific">Aeromicrobium phoceense</name>
    <dbReference type="NCBI Taxonomy" id="2754045"/>
    <lineage>
        <taxon>Bacteria</taxon>
        <taxon>Bacillati</taxon>
        <taxon>Actinomycetota</taxon>
        <taxon>Actinomycetes</taxon>
        <taxon>Propionibacteriales</taxon>
        <taxon>Nocardioidaceae</taxon>
        <taxon>Aeromicrobium</taxon>
    </lineage>
</organism>
<dbReference type="PRINTS" id="PR00081">
    <property type="entry name" value="GDHRDH"/>
</dbReference>
<accession>A0A838XG68</accession>
<dbReference type="Pfam" id="PF00106">
    <property type="entry name" value="adh_short"/>
    <property type="match status" value="1"/>
</dbReference>
<evidence type="ECO:0000256" key="1">
    <source>
        <dbReference type="ARBA" id="ARBA00006484"/>
    </source>
</evidence>
<dbReference type="Gene3D" id="3.40.50.720">
    <property type="entry name" value="NAD(P)-binding Rossmann-like Domain"/>
    <property type="match status" value="1"/>
</dbReference>
<evidence type="ECO:0000256" key="2">
    <source>
        <dbReference type="ARBA" id="ARBA00023002"/>
    </source>
</evidence>
<keyword evidence="5" id="KW-1185">Reference proteome</keyword>
<dbReference type="GO" id="GO:0016491">
    <property type="term" value="F:oxidoreductase activity"/>
    <property type="evidence" value="ECO:0007669"/>
    <property type="project" value="UniProtKB-KW"/>
</dbReference>